<proteinExistence type="predicted"/>
<gene>
    <name evidence="1" type="ORF">BAZO_09491</name>
</gene>
<dbReference type="Proteomes" id="UP000006315">
    <property type="component" value="Unassembled WGS sequence"/>
</dbReference>
<dbReference type="STRING" id="1131731.BAZO_09491"/>
<keyword evidence="2" id="KW-1185">Reference proteome</keyword>
<organism evidence="1 2">
    <name type="scientific">Schinkia azotoformans LMG 9581</name>
    <dbReference type="NCBI Taxonomy" id="1131731"/>
    <lineage>
        <taxon>Bacteria</taxon>
        <taxon>Bacillati</taxon>
        <taxon>Bacillota</taxon>
        <taxon>Bacilli</taxon>
        <taxon>Bacillales</taxon>
        <taxon>Bacillaceae</taxon>
        <taxon>Calidifontibacillus/Schinkia group</taxon>
        <taxon>Schinkia</taxon>
    </lineage>
</organism>
<dbReference type="AlphaFoldDB" id="K6C8B4"/>
<comment type="caution">
    <text evidence="1">The sequence shown here is derived from an EMBL/GenBank/DDBJ whole genome shotgun (WGS) entry which is preliminary data.</text>
</comment>
<evidence type="ECO:0000313" key="2">
    <source>
        <dbReference type="Proteomes" id="UP000006315"/>
    </source>
</evidence>
<protein>
    <submittedName>
        <fullName evidence="1">Uncharacterized protein</fullName>
    </submittedName>
</protein>
<accession>K6C8B4</accession>
<sequence>MPKTIEKTTIKSVSKTENLINKKNAKNKNKSMTSVLRDLISDRTIYEKARPVIIKAIIPIKKRIGFKISAEMKNDTSSKVKLGNIEMVKKPLINANKKMKSLMNIKIPPLSNM</sequence>
<dbReference type="EMBL" id="AJLR01000048">
    <property type="protein sequence ID" value="EKN67385.1"/>
    <property type="molecule type" value="Genomic_DNA"/>
</dbReference>
<reference evidence="1 2" key="1">
    <citation type="journal article" date="2012" name="Front. Microbiol.">
        <title>Redundancy and modularity in membrane-associated dissimilatory nitrate reduction in Bacillus.</title>
        <authorList>
            <person name="Heylen K."/>
            <person name="Keltjens J."/>
        </authorList>
    </citation>
    <scope>NUCLEOTIDE SEQUENCE [LARGE SCALE GENOMIC DNA]</scope>
    <source>
        <strain evidence="1 2">LMG 9581</strain>
    </source>
</reference>
<name>K6C8B4_SCHAZ</name>
<evidence type="ECO:0000313" key="1">
    <source>
        <dbReference type="EMBL" id="EKN67385.1"/>
    </source>
</evidence>